<protein>
    <recommendedName>
        <fullName evidence="4">DUF2934 domain-containing protein</fullName>
    </recommendedName>
</protein>
<feature type="region of interest" description="Disordered" evidence="1">
    <location>
        <begin position="63"/>
        <end position="87"/>
    </location>
</feature>
<evidence type="ECO:0000256" key="1">
    <source>
        <dbReference type="SAM" id="MobiDB-lite"/>
    </source>
</evidence>
<proteinExistence type="predicted"/>
<reference evidence="3" key="1">
    <citation type="submission" date="2018-02" db="EMBL/GenBank/DDBJ databases">
        <authorList>
            <person name="Hausmann B."/>
        </authorList>
    </citation>
    <scope>NUCLEOTIDE SEQUENCE [LARGE SCALE GENOMIC DNA]</scope>
    <source>
        <strain evidence="3">Peat soil MAG SbA1</strain>
    </source>
</reference>
<accession>A0A2U3JXC0</accession>
<sequence>MDIKTRRRKQQKLMVKMVERKVRSRAQQLYETRGQADGHALQDWVQAESEVLGNSILAPLYHRMKTEDQDPETAADSTADSACETTA</sequence>
<organism evidence="2 3">
    <name type="scientific">Candidatus Sulfotelmatobacter kueseliae</name>
    <dbReference type="NCBI Taxonomy" id="2042962"/>
    <lineage>
        <taxon>Bacteria</taxon>
        <taxon>Pseudomonadati</taxon>
        <taxon>Acidobacteriota</taxon>
        <taxon>Terriglobia</taxon>
        <taxon>Terriglobales</taxon>
        <taxon>Candidatus Korobacteraceae</taxon>
        <taxon>Candidatus Sulfotelmatobacter</taxon>
    </lineage>
</organism>
<evidence type="ECO:0000313" key="2">
    <source>
        <dbReference type="EMBL" id="SPF32075.1"/>
    </source>
</evidence>
<gene>
    <name evidence="2" type="ORF">SBA1_1030009</name>
</gene>
<dbReference type="EMBL" id="OMOD01000006">
    <property type="protein sequence ID" value="SPF32075.1"/>
    <property type="molecule type" value="Genomic_DNA"/>
</dbReference>
<dbReference type="Pfam" id="PF11154">
    <property type="entry name" value="DUF2934"/>
    <property type="match status" value="1"/>
</dbReference>
<evidence type="ECO:0000313" key="3">
    <source>
        <dbReference type="Proteomes" id="UP000238701"/>
    </source>
</evidence>
<evidence type="ECO:0008006" key="4">
    <source>
        <dbReference type="Google" id="ProtNLM"/>
    </source>
</evidence>
<feature type="compositionally biased region" description="Polar residues" evidence="1">
    <location>
        <begin position="75"/>
        <end position="87"/>
    </location>
</feature>
<dbReference type="InterPro" id="IPR021327">
    <property type="entry name" value="DUF2934"/>
</dbReference>
<dbReference type="Proteomes" id="UP000238701">
    <property type="component" value="Unassembled WGS sequence"/>
</dbReference>
<name>A0A2U3JXC0_9BACT</name>
<dbReference type="AlphaFoldDB" id="A0A2U3JXC0"/>